<dbReference type="InterPro" id="IPR057707">
    <property type="entry name" value="DUF7947"/>
</dbReference>
<feature type="domain" description="DUF7946" evidence="1">
    <location>
        <begin position="6"/>
        <end position="176"/>
    </location>
</feature>
<dbReference type="OrthoDB" id="6943389at2"/>
<dbReference type="InterPro" id="IPR057706">
    <property type="entry name" value="DUF7946"/>
</dbReference>
<name>A0A2P8CG07_9BACT</name>
<feature type="domain" description="DUF7947" evidence="2">
    <location>
        <begin position="188"/>
        <end position="267"/>
    </location>
</feature>
<dbReference type="AlphaFoldDB" id="A0A2P8CG07"/>
<dbReference type="Proteomes" id="UP000396862">
    <property type="component" value="Unassembled WGS sequence"/>
</dbReference>
<keyword evidence="6" id="KW-1185">Reference proteome</keyword>
<reference evidence="3 6" key="2">
    <citation type="submission" date="2019-10" db="EMBL/GenBank/DDBJ databases">
        <title>Prolixibacter strains distinguished by the presence of nitrate reductase genes were adept at nitrate-dependent anaerobic corrosion of metallic iron and carbon steel.</title>
        <authorList>
            <person name="Iino T."/>
            <person name="Shono N."/>
            <person name="Ito K."/>
            <person name="Nakamura R."/>
            <person name="Sueoka K."/>
            <person name="Harayama S."/>
            <person name="Ohkuma M."/>
        </authorList>
    </citation>
    <scope>NUCLEOTIDE SEQUENCE [LARGE SCALE GENOMIC DNA]</scope>
    <source>
        <strain evidence="3 6">MIC1-1</strain>
    </source>
</reference>
<dbReference type="Pfam" id="PF25679">
    <property type="entry name" value="DUF7947"/>
    <property type="match status" value="1"/>
</dbReference>
<evidence type="ECO:0000313" key="6">
    <source>
        <dbReference type="Proteomes" id="UP000396862"/>
    </source>
</evidence>
<evidence type="ECO:0000259" key="2">
    <source>
        <dbReference type="Pfam" id="PF25679"/>
    </source>
</evidence>
<dbReference type="EMBL" id="BLAU01000001">
    <property type="protein sequence ID" value="GET23371.1"/>
    <property type="molecule type" value="Genomic_DNA"/>
</dbReference>
<evidence type="ECO:0000313" key="4">
    <source>
        <dbReference type="EMBL" id="PSK83829.1"/>
    </source>
</evidence>
<sequence length="273" mass="30969">MAEIKFSIKYTGGKADEHKLDLYDAGASIHGLAKALAISTHALITEGEVRSKGDSIPNVKFYLHPPQKGSFVELVSVFFENTAVQVVGASVITAAFWDMIAYTWKSAVGKEYQPKERIPKEISTKNELFTQEIANVLERPLQQLHRPILHNHDVKIEIRRPRIGKIIEFDNDTLNYVYSKNEVGIQENISGNVTKYNILSGYGRFYDDEEGRTIPFNLSNDLSVRMKELLTWSLHNTVRDNNGKILLDAEVISDNLDNIKRYIIVGVKNYVEN</sequence>
<reference evidence="4 5" key="1">
    <citation type="submission" date="2018-03" db="EMBL/GenBank/DDBJ databases">
        <title>Genomic Encyclopedia of Archaeal and Bacterial Type Strains, Phase II (KMG-II): from individual species to whole genera.</title>
        <authorList>
            <person name="Goeker M."/>
        </authorList>
    </citation>
    <scope>NUCLEOTIDE SEQUENCE [LARGE SCALE GENOMIC DNA]</scope>
    <source>
        <strain evidence="4 5">DSM 27267</strain>
    </source>
</reference>
<proteinExistence type="predicted"/>
<dbReference type="Pfam" id="PF25678">
    <property type="entry name" value="DUF7946"/>
    <property type="match status" value="1"/>
</dbReference>
<organism evidence="4 5">
    <name type="scientific">Prolixibacter denitrificans</name>
    <dbReference type="NCBI Taxonomy" id="1541063"/>
    <lineage>
        <taxon>Bacteria</taxon>
        <taxon>Pseudomonadati</taxon>
        <taxon>Bacteroidota</taxon>
        <taxon>Bacteroidia</taxon>
        <taxon>Marinilabiliales</taxon>
        <taxon>Prolixibacteraceae</taxon>
        <taxon>Prolixibacter</taxon>
    </lineage>
</organism>
<dbReference type="RefSeq" id="WP_106541659.1">
    <property type="nucleotide sequence ID" value="NZ_BLAU01000001.1"/>
</dbReference>
<evidence type="ECO:0000313" key="5">
    <source>
        <dbReference type="Proteomes" id="UP000240621"/>
    </source>
</evidence>
<dbReference type="EMBL" id="PYGC01000003">
    <property type="protein sequence ID" value="PSK83829.1"/>
    <property type="molecule type" value="Genomic_DNA"/>
</dbReference>
<accession>A0A2P8CG07</accession>
<protein>
    <submittedName>
        <fullName evidence="4">Uncharacterized protein</fullName>
    </submittedName>
</protein>
<gene>
    <name evidence="4" type="ORF">CLV93_103245</name>
    <name evidence="3" type="ORF">JCM18694_36170</name>
</gene>
<dbReference type="Proteomes" id="UP000240621">
    <property type="component" value="Unassembled WGS sequence"/>
</dbReference>
<comment type="caution">
    <text evidence="4">The sequence shown here is derived from an EMBL/GenBank/DDBJ whole genome shotgun (WGS) entry which is preliminary data.</text>
</comment>
<evidence type="ECO:0000313" key="3">
    <source>
        <dbReference type="EMBL" id="GET23371.1"/>
    </source>
</evidence>
<evidence type="ECO:0000259" key="1">
    <source>
        <dbReference type="Pfam" id="PF25678"/>
    </source>
</evidence>